<evidence type="ECO:0000256" key="2">
    <source>
        <dbReference type="SAM" id="Phobius"/>
    </source>
</evidence>
<dbReference type="Proteomes" id="UP000198975">
    <property type="component" value="Unassembled WGS sequence"/>
</dbReference>
<feature type="transmembrane region" description="Helical" evidence="2">
    <location>
        <begin position="6"/>
        <end position="25"/>
    </location>
</feature>
<protein>
    <submittedName>
        <fullName evidence="3">Colicin E1 (Microcin) immunity protein</fullName>
    </submittedName>
</protein>
<dbReference type="AlphaFoldDB" id="A0A1C4CQI3"/>
<dbReference type="InterPro" id="IPR003061">
    <property type="entry name" value="Microcin"/>
</dbReference>
<dbReference type="Pfam" id="PF03526">
    <property type="entry name" value="Microcin"/>
    <property type="match status" value="1"/>
</dbReference>
<gene>
    <name evidence="3" type="ORF">GA0061071_108158</name>
</gene>
<evidence type="ECO:0000256" key="1">
    <source>
        <dbReference type="ARBA" id="ARBA00023025"/>
    </source>
</evidence>
<keyword evidence="4" id="KW-1185">Reference proteome</keyword>
<reference evidence="4" key="1">
    <citation type="submission" date="2016-08" db="EMBL/GenBank/DDBJ databases">
        <authorList>
            <person name="Varghese N."/>
            <person name="Submissions Spin"/>
        </authorList>
    </citation>
    <scope>NUCLEOTIDE SEQUENCE [LARGE SCALE GENOMIC DNA]</scope>
    <source>
        <strain evidence="4">REICA_082</strain>
    </source>
</reference>
<dbReference type="GO" id="GO:0015643">
    <property type="term" value="F:toxic substance binding"/>
    <property type="evidence" value="ECO:0007669"/>
    <property type="project" value="InterPro"/>
</dbReference>
<keyword evidence="2" id="KW-0472">Membrane</keyword>
<sequence>MTAKYYFKNIFWGMFFLSGFAWAWSQDMQDRVSQYFFVLSLFSCPLYPLAKKGVETLALRFTTRAFWQRGYFKETPGKNGLYALYYGACFLFAVPLGLAYLLYLLLMKKAG</sequence>
<dbReference type="EMBL" id="FMAY01000008">
    <property type="protein sequence ID" value="SCC21344.1"/>
    <property type="molecule type" value="Genomic_DNA"/>
</dbReference>
<keyword evidence="1" id="KW-0079">Bacteriocin immunity</keyword>
<dbReference type="RefSeq" id="WP_088237775.1">
    <property type="nucleotide sequence ID" value="NZ_FMAY01000008.1"/>
</dbReference>
<name>A0A1C4CQI3_9ENTR</name>
<dbReference type="OrthoDB" id="6961340at2"/>
<evidence type="ECO:0000313" key="3">
    <source>
        <dbReference type="EMBL" id="SCC21344.1"/>
    </source>
</evidence>
<evidence type="ECO:0000313" key="4">
    <source>
        <dbReference type="Proteomes" id="UP000198975"/>
    </source>
</evidence>
<keyword evidence="2" id="KW-0812">Transmembrane</keyword>
<accession>A0A1C4CQI3</accession>
<organism evidence="3 4">
    <name type="scientific">Kosakonia oryzendophytica</name>
    <dbReference type="NCBI Taxonomy" id="1005665"/>
    <lineage>
        <taxon>Bacteria</taxon>
        <taxon>Pseudomonadati</taxon>
        <taxon>Pseudomonadota</taxon>
        <taxon>Gammaproteobacteria</taxon>
        <taxon>Enterobacterales</taxon>
        <taxon>Enterobacteriaceae</taxon>
        <taxon>Kosakonia</taxon>
    </lineage>
</organism>
<keyword evidence="2" id="KW-1133">Transmembrane helix</keyword>
<proteinExistence type="predicted"/>
<dbReference type="GO" id="GO:0030153">
    <property type="term" value="P:bacteriocin immunity"/>
    <property type="evidence" value="ECO:0007669"/>
    <property type="project" value="UniProtKB-KW"/>
</dbReference>
<feature type="transmembrane region" description="Helical" evidence="2">
    <location>
        <begin position="83"/>
        <end position="106"/>
    </location>
</feature>